<feature type="transmembrane region" description="Helical" evidence="7">
    <location>
        <begin position="115"/>
        <end position="134"/>
    </location>
</feature>
<dbReference type="SUPFAM" id="SSF161098">
    <property type="entry name" value="MetI-like"/>
    <property type="match status" value="1"/>
</dbReference>
<feature type="transmembrane region" description="Helical" evidence="7">
    <location>
        <begin position="20"/>
        <end position="39"/>
    </location>
</feature>
<feature type="transmembrane region" description="Helical" evidence="7">
    <location>
        <begin position="81"/>
        <end position="103"/>
    </location>
</feature>
<comment type="subcellular location">
    <subcellularLocation>
        <location evidence="1 7">Cell membrane</location>
        <topology evidence="1 7">Multi-pass membrane protein</topology>
    </subcellularLocation>
</comment>
<name>A0A9D2PWI5_9FIRM</name>
<feature type="domain" description="ABC transmembrane type-1" evidence="8">
    <location>
        <begin position="77"/>
        <end position="271"/>
    </location>
</feature>
<dbReference type="GO" id="GO:0005886">
    <property type="term" value="C:plasma membrane"/>
    <property type="evidence" value="ECO:0007669"/>
    <property type="project" value="UniProtKB-SubCell"/>
</dbReference>
<feature type="transmembrane region" description="Helical" evidence="7">
    <location>
        <begin position="146"/>
        <end position="168"/>
    </location>
</feature>
<evidence type="ECO:0000256" key="3">
    <source>
        <dbReference type="ARBA" id="ARBA00022475"/>
    </source>
</evidence>
<keyword evidence="2 7" id="KW-0813">Transport</keyword>
<dbReference type="GO" id="GO:0055085">
    <property type="term" value="P:transmembrane transport"/>
    <property type="evidence" value="ECO:0007669"/>
    <property type="project" value="InterPro"/>
</dbReference>
<dbReference type="EMBL" id="DWWB01000077">
    <property type="protein sequence ID" value="HJC67669.1"/>
    <property type="molecule type" value="Genomic_DNA"/>
</dbReference>
<reference evidence="9" key="1">
    <citation type="journal article" date="2021" name="PeerJ">
        <title>Extensive microbial diversity within the chicken gut microbiome revealed by metagenomics and culture.</title>
        <authorList>
            <person name="Gilroy R."/>
            <person name="Ravi A."/>
            <person name="Getino M."/>
            <person name="Pursley I."/>
            <person name="Horton D.L."/>
            <person name="Alikhan N.F."/>
            <person name="Baker D."/>
            <person name="Gharbi K."/>
            <person name="Hall N."/>
            <person name="Watson M."/>
            <person name="Adriaenssens E.M."/>
            <person name="Foster-Nyarko E."/>
            <person name="Jarju S."/>
            <person name="Secka A."/>
            <person name="Antonio M."/>
            <person name="Oren A."/>
            <person name="Chaudhuri R.R."/>
            <person name="La Ragione R."/>
            <person name="Hildebrand F."/>
            <person name="Pallen M.J."/>
        </authorList>
    </citation>
    <scope>NUCLEOTIDE SEQUENCE</scope>
    <source>
        <strain evidence="9">CHK198-12963</strain>
    </source>
</reference>
<evidence type="ECO:0000259" key="8">
    <source>
        <dbReference type="PROSITE" id="PS50928"/>
    </source>
</evidence>
<evidence type="ECO:0000256" key="4">
    <source>
        <dbReference type="ARBA" id="ARBA00022692"/>
    </source>
</evidence>
<dbReference type="AlphaFoldDB" id="A0A9D2PWI5"/>
<dbReference type="Gene3D" id="1.10.3720.10">
    <property type="entry name" value="MetI-like"/>
    <property type="match status" value="1"/>
</dbReference>
<dbReference type="Pfam" id="PF00528">
    <property type="entry name" value="BPD_transp_1"/>
    <property type="match status" value="1"/>
</dbReference>
<evidence type="ECO:0000256" key="1">
    <source>
        <dbReference type="ARBA" id="ARBA00004651"/>
    </source>
</evidence>
<proteinExistence type="inferred from homology"/>
<protein>
    <submittedName>
        <fullName evidence="9">Carbohydrate ABC transporter permease</fullName>
    </submittedName>
</protein>
<comment type="similarity">
    <text evidence="7">Belongs to the binding-protein-dependent transport system permease family.</text>
</comment>
<dbReference type="Proteomes" id="UP000823863">
    <property type="component" value="Unassembled WGS sequence"/>
</dbReference>
<keyword evidence="4 7" id="KW-0812">Transmembrane</keyword>
<evidence type="ECO:0000313" key="10">
    <source>
        <dbReference type="Proteomes" id="UP000823863"/>
    </source>
</evidence>
<dbReference type="PROSITE" id="PS50928">
    <property type="entry name" value="ABC_TM1"/>
    <property type="match status" value="1"/>
</dbReference>
<accession>A0A9D2PWI5</accession>
<dbReference type="InterPro" id="IPR035906">
    <property type="entry name" value="MetI-like_sf"/>
</dbReference>
<gene>
    <name evidence="9" type="ORF">H9931_13315</name>
</gene>
<feature type="transmembrane region" description="Helical" evidence="7">
    <location>
        <begin position="189"/>
        <end position="210"/>
    </location>
</feature>
<organism evidence="9 10">
    <name type="scientific">Candidatus Enterocloster excrementigallinarum</name>
    <dbReference type="NCBI Taxonomy" id="2838558"/>
    <lineage>
        <taxon>Bacteria</taxon>
        <taxon>Bacillati</taxon>
        <taxon>Bacillota</taxon>
        <taxon>Clostridia</taxon>
        <taxon>Lachnospirales</taxon>
        <taxon>Lachnospiraceae</taxon>
        <taxon>Enterocloster</taxon>
    </lineage>
</organism>
<dbReference type="PANTHER" id="PTHR43744:SF8">
    <property type="entry name" value="SN-GLYCEROL-3-PHOSPHATE TRANSPORT SYSTEM PERMEASE PROTEIN UGPE"/>
    <property type="match status" value="1"/>
</dbReference>
<evidence type="ECO:0000256" key="2">
    <source>
        <dbReference type="ARBA" id="ARBA00022448"/>
    </source>
</evidence>
<keyword evidence="5 7" id="KW-1133">Transmembrane helix</keyword>
<keyword evidence="6 7" id="KW-0472">Membrane</keyword>
<keyword evidence="3" id="KW-1003">Cell membrane</keyword>
<evidence type="ECO:0000313" key="9">
    <source>
        <dbReference type="EMBL" id="HJC67669.1"/>
    </source>
</evidence>
<comment type="caution">
    <text evidence="9">The sequence shown here is derived from an EMBL/GenBank/DDBJ whole genome shotgun (WGS) entry which is preliminary data.</text>
</comment>
<dbReference type="CDD" id="cd06261">
    <property type="entry name" value="TM_PBP2"/>
    <property type="match status" value="1"/>
</dbReference>
<reference evidence="9" key="2">
    <citation type="submission" date="2021-04" db="EMBL/GenBank/DDBJ databases">
        <authorList>
            <person name="Gilroy R."/>
        </authorList>
    </citation>
    <scope>NUCLEOTIDE SEQUENCE</scope>
    <source>
        <strain evidence="9">CHK198-12963</strain>
    </source>
</reference>
<evidence type="ECO:0000256" key="5">
    <source>
        <dbReference type="ARBA" id="ARBA00022989"/>
    </source>
</evidence>
<sequence>MTMKKKRWTPVKVVAAAVKWVFLIAMCVFTLYPVFYAVIGSFKTNAELTLGNSLFPEAWHYENYLYAFEKLDFGLYTLNSVVLALLTVVLSVVTASMAGYVIGRREFIGKKLLSALYLGSMFISVGSVALYPLYKLLNSWGLTSNLMGLALILTGGQVSNIFLIAGFARSVPKELDDAATIDGAGVFRIYWQIIVPMIRPILGIVALFSFRTAWNEFITAQVFTMSNPNLKTLSVAVANLRYSSNAAAEWHIMAAGASIALIPILIVYLLANKQFIAGITAGAVKG</sequence>
<dbReference type="InterPro" id="IPR000515">
    <property type="entry name" value="MetI-like"/>
</dbReference>
<dbReference type="PANTHER" id="PTHR43744">
    <property type="entry name" value="ABC TRANSPORTER PERMEASE PROTEIN MG189-RELATED-RELATED"/>
    <property type="match status" value="1"/>
</dbReference>
<evidence type="ECO:0000256" key="7">
    <source>
        <dbReference type="RuleBase" id="RU363032"/>
    </source>
</evidence>
<feature type="transmembrane region" description="Helical" evidence="7">
    <location>
        <begin position="250"/>
        <end position="271"/>
    </location>
</feature>
<evidence type="ECO:0000256" key="6">
    <source>
        <dbReference type="ARBA" id="ARBA00023136"/>
    </source>
</evidence>